<gene>
    <name evidence="1" type="ORF">QJS10_CPA07g00148</name>
</gene>
<evidence type="ECO:0000313" key="2">
    <source>
        <dbReference type="Proteomes" id="UP001180020"/>
    </source>
</evidence>
<reference evidence="1" key="1">
    <citation type="journal article" date="2023" name="Nat. Commun.">
        <title>Diploid and tetraploid genomes of Acorus and the evolution of monocots.</title>
        <authorList>
            <person name="Ma L."/>
            <person name="Liu K.W."/>
            <person name="Li Z."/>
            <person name="Hsiao Y.Y."/>
            <person name="Qi Y."/>
            <person name="Fu T."/>
            <person name="Tang G.D."/>
            <person name="Zhang D."/>
            <person name="Sun W.H."/>
            <person name="Liu D.K."/>
            <person name="Li Y."/>
            <person name="Chen G.Z."/>
            <person name="Liu X.D."/>
            <person name="Liao X.Y."/>
            <person name="Jiang Y.T."/>
            <person name="Yu X."/>
            <person name="Hao Y."/>
            <person name="Huang J."/>
            <person name="Zhao X.W."/>
            <person name="Ke S."/>
            <person name="Chen Y.Y."/>
            <person name="Wu W.L."/>
            <person name="Hsu J.L."/>
            <person name="Lin Y.F."/>
            <person name="Huang M.D."/>
            <person name="Li C.Y."/>
            <person name="Huang L."/>
            <person name="Wang Z.W."/>
            <person name="Zhao X."/>
            <person name="Zhong W.Y."/>
            <person name="Peng D.H."/>
            <person name="Ahmad S."/>
            <person name="Lan S."/>
            <person name="Zhang J.S."/>
            <person name="Tsai W.C."/>
            <person name="Van de Peer Y."/>
            <person name="Liu Z.J."/>
        </authorList>
    </citation>
    <scope>NUCLEOTIDE SEQUENCE</scope>
    <source>
        <strain evidence="1">CP</strain>
    </source>
</reference>
<keyword evidence="2" id="KW-1185">Reference proteome</keyword>
<proteinExistence type="predicted"/>
<reference evidence="1" key="2">
    <citation type="submission" date="2023-06" db="EMBL/GenBank/DDBJ databases">
        <authorList>
            <person name="Ma L."/>
            <person name="Liu K.-W."/>
            <person name="Li Z."/>
            <person name="Hsiao Y.-Y."/>
            <person name="Qi Y."/>
            <person name="Fu T."/>
            <person name="Tang G."/>
            <person name="Zhang D."/>
            <person name="Sun W.-H."/>
            <person name="Liu D.-K."/>
            <person name="Li Y."/>
            <person name="Chen G.-Z."/>
            <person name="Liu X.-D."/>
            <person name="Liao X.-Y."/>
            <person name="Jiang Y.-T."/>
            <person name="Yu X."/>
            <person name="Hao Y."/>
            <person name="Huang J."/>
            <person name="Zhao X.-W."/>
            <person name="Ke S."/>
            <person name="Chen Y.-Y."/>
            <person name="Wu W.-L."/>
            <person name="Hsu J.-L."/>
            <person name="Lin Y.-F."/>
            <person name="Huang M.-D."/>
            <person name="Li C.-Y."/>
            <person name="Huang L."/>
            <person name="Wang Z.-W."/>
            <person name="Zhao X."/>
            <person name="Zhong W.-Y."/>
            <person name="Peng D.-H."/>
            <person name="Ahmad S."/>
            <person name="Lan S."/>
            <person name="Zhang J.-S."/>
            <person name="Tsai W.-C."/>
            <person name="Van De Peer Y."/>
            <person name="Liu Z.-J."/>
        </authorList>
    </citation>
    <scope>NUCLEOTIDE SEQUENCE</scope>
    <source>
        <strain evidence="1">CP</strain>
        <tissue evidence="1">Leaves</tissue>
    </source>
</reference>
<organism evidence="1 2">
    <name type="scientific">Acorus calamus</name>
    <name type="common">Sweet flag</name>
    <dbReference type="NCBI Taxonomy" id="4465"/>
    <lineage>
        <taxon>Eukaryota</taxon>
        <taxon>Viridiplantae</taxon>
        <taxon>Streptophyta</taxon>
        <taxon>Embryophyta</taxon>
        <taxon>Tracheophyta</taxon>
        <taxon>Spermatophyta</taxon>
        <taxon>Magnoliopsida</taxon>
        <taxon>Liliopsida</taxon>
        <taxon>Acoraceae</taxon>
        <taxon>Acorus</taxon>
    </lineage>
</organism>
<dbReference type="EMBL" id="JAUJYO010000007">
    <property type="protein sequence ID" value="KAK1312761.1"/>
    <property type="molecule type" value="Genomic_DNA"/>
</dbReference>
<accession>A0AAV9EGY2</accession>
<name>A0AAV9EGY2_ACOCL</name>
<comment type="caution">
    <text evidence="1">The sequence shown here is derived from an EMBL/GenBank/DDBJ whole genome shotgun (WGS) entry which is preliminary data.</text>
</comment>
<evidence type="ECO:0000313" key="1">
    <source>
        <dbReference type="EMBL" id="KAK1312761.1"/>
    </source>
</evidence>
<dbReference type="Proteomes" id="UP001180020">
    <property type="component" value="Unassembled WGS sequence"/>
</dbReference>
<protein>
    <submittedName>
        <fullName evidence="1">Uncharacterized protein</fullName>
    </submittedName>
</protein>
<sequence>MGRSSNYMLSRKKARISTKQIMILILLWNIWAARNEVVFSKRQSSASIVAARAIAHTKECCSQLARIEDKGVIRSRHNDIGFGVQNMNRVITQNRTYIITDGGVSINTRAAGAAFIITRANPRQILGAGLSGWPWASRCA</sequence>
<dbReference type="AlphaFoldDB" id="A0AAV9EGY2"/>